<feature type="region of interest" description="Disordered" evidence="1">
    <location>
        <begin position="1"/>
        <end position="52"/>
    </location>
</feature>
<feature type="transmembrane region" description="Helical" evidence="2">
    <location>
        <begin position="165"/>
        <end position="184"/>
    </location>
</feature>
<dbReference type="Pfam" id="PF20163">
    <property type="entry name" value="DUF6536"/>
    <property type="match status" value="1"/>
</dbReference>
<keyword evidence="2" id="KW-0472">Membrane</keyword>
<feature type="transmembrane region" description="Helical" evidence="2">
    <location>
        <begin position="108"/>
        <end position="126"/>
    </location>
</feature>
<evidence type="ECO:0000256" key="2">
    <source>
        <dbReference type="SAM" id="Phobius"/>
    </source>
</evidence>
<dbReference type="Proteomes" id="UP000326877">
    <property type="component" value="Unassembled WGS sequence"/>
</dbReference>
<sequence length="700" mass="77203">MARKTSDRTEAVELLTISREEEPLGPNSLSEEGKESGRATDKPAQKHNRKNNTENWKRSLYLGSLSSIVVLLFNISFVAWAVSHHDLTNNRGVLFTGGCNKAKRLSTGIHLVINILSTLLLCASSYTMQCLCAPTRAEIDRAHQKNKWLDIGVPSMRNLLRISKINLVLWSILLLSSLPLHLFYNSTIFSTITDREYEIFAGNKPFSSFNPDNVRPPHDSFHKNGSLWMNPYFSFSRLVEKGVNNELYHMNNADCMSAYATNFQSEYGNVLLLTDDFHPNDTDFAFLISEMVSTPVRGNNPYGWMCCDTTAYFCNPDGLCRDQLPAIRAHPDNWTVSGYRVKSCLAEKLPGKCKLEYSLTLAVIVIVFNIIKAVIICAVALTMTDLPILTTGDAVASFLKVPQTTPRDNCLMTRKLANKPISSPLPYNSNPQRWATAVSISRWTTCIISYTTAIAICVALLCFGLSQVSNKGKIWSGLGITNTETLISGDAWPSSLLANTIIANTPQVIFSILYFASNSVFTAMALAAEWSNNAVQRKGLRVSTTPHGSQRTTYFLSLPYTYAVPLIVLSTLLHWLISQSLFLVNVEAYTMELERLPLFDFATCGYSAVAIVSAICVGGFMLICLVGMGFRRLGSGRPVAGSCSRAIAAACYPSSGEMGIETMPLQWGVVYSELENGMVVGHCALSNEEVETPVEGSLYI</sequence>
<dbReference type="EMBL" id="ML735270">
    <property type="protein sequence ID" value="KAE8389051.1"/>
    <property type="molecule type" value="Genomic_DNA"/>
</dbReference>
<dbReference type="PANTHER" id="PTHR35395">
    <property type="entry name" value="DUF6536 DOMAIN-CONTAINING PROTEIN"/>
    <property type="match status" value="1"/>
</dbReference>
<dbReference type="AlphaFoldDB" id="A0A5N7C4L9"/>
<feature type="transmembrane region" description="Helical" evidence="2">
    <location>
        <begin position="606"/>
        <end position="628"/>
    </location>
</feature>
<keyword evidence="2" id="KW-1133">Transmembrane helix</keyword>
<feature type="transmembrane region" description="Helical" evidence="2">
    <location>
        <begin position="447"/>
        <end position="466"/>
    </location>
</feature>
<feature type="transmembrane region" description="Helical" evidence="2">
    <location>
        <begin position="357"/>
        <end position="381"/>
    </location>
</feature>
<dbReference type="PANTHER" id="PTHR35395:SF1">
    <property type="entry name" value="DUF6536 DOMAIN-CONTAINING PROTEIN"/>
    <property type="match status" value="1"/>
</dbReference>
<dbReference type="OrthoDB" id="5429634at2759"/>
<dbReference type="InterPro" id="IPR046623">
    <property type="entry name" value="DUF6536"/>
</dbReference>
<gene>
    <name evidence="4" type="ORF">BDV23DRAFT_173364</name>
</gene>
<protein>
    <recommendedName>
        <fullName evidence="3">DUF6536 domain-containing protein</fullName>
    </recommendedName>
</protein>
<feature type="compositionally biased region" description="Basic and acidic residues" evidence="1">
    <location>
        <begin position="1"/>
        <end position="11"/>
    </location>
</feature>
<keyword evidence="2" id="KW-0812">Transmembrane</keyword>
<organism evidence="4">
    <name type="scientific">Petromyces alliaceus</name>
    <name type="common">Aspergillus alliaceus</name>
    <dbReference type="NCBI Taxonomy" id="209559"/>
    <lineage>
        <taxon>Eukaryota</taxon>
        <taxon>Fungi</taxon>
        <taxon>Dikarya</taxon>
        <taxon>Ascomycota</taxon>
        <taxon>Pezizomycotina</taxon>
        <taxon>Eurotiomycetes</taxon>
        <taxon>Eurotiomycetidae</taxon>
        <taxon>Eurotiales</taxon>
        <taxon>Aspergillaceae</taxon>
        <taxon>Aspergillus</taxon>
        <taxon>Aspergillus subgen. Circumdati</taxon>
    </lineage>
</organism>
<reference evidence="4" key="1">
    <citation type="submission" date="2019-04" db="EMBL/GenBank/DDBJ databases">
        <title>Friends and foes A comparative genomics studyof 23 Aspergillus species from section Flavi.</title>
        <authorList>
            <consortium name="DOE Joint Genome Institute"/>
            <person name="Kjaerbolling I."/>
            <person name="Vesth T."/>
            <person name="Frisvad J.C."/>
            <person name="Nybo J.L."/>
            <person name="Theobald S."/>
            <person name="Kildgaard S."/>
            <person name="Isbrandt T."/>
            <person name="Kuo A."/>
            <person name="Sato A."/>
            <person name="Lyhne E.K."/>
            <person name="Kogle M.E."/>
            <person name="Wiebenga A."/>
            <person name="Kun R.S."/>
            <person name="Lubbers R.J."/>
            <person name="Makela M.R."/>
            <person name="Barry K."/>
            <person name="Chovatia M."/>
            <person name="Clum A."/>
            <person name="Daum C."/>
            <person name="Haridas S."/>
            <person name="He G."/>
            <person name="LaButti K."/>
            <person name="Lipzen A."/>
            <person name="Mondo S."/>
            <person name="Riley R."/>
            <person name="Salamov A."/>
            <person name="Simmons B.A."/>
            <person name="Magnuson J.K."/>
            <person name="Henrissat B."/>
            <person name="Mortensen U.H."/>
            <person name="Larsen T.O."/>
            <person name="Devries R.P."/>
            <person name="Grigoriev I.V."/>
            <person name="Machida M."/>
            <person name="Baker S.E."/>
            <person name="Andersen M.R."/>
        </authorList>
    </citation>
    <scope>NUCLEOTIDE SEQUENCE [LARGE SCALE GENOMIC DNA]</scope>
    <source>
        <strain evidence="4">IBT 14317</strain>
    </source>
</reference>
<feature type="transmembrane region" description="Helical" evidence="2">
    <location>
        <begin position="508"/>
        <end position="528"/>
    </location>
</feature>
<evidence type="ECO:0000256" key="1">
    <source>
        <dbReference type="SAM" id="MobiDB-lite"/>
    </source>
</evidence>
<proteinExistence type="predicted"/>
<feature type="domain" description="DUF6536" evidence="3">
    <location>
        <begin position="56"/>
        <end position="207"/>
    </location>
</feature>
<accession>A0A5N7C4L9</accession>
<feature type="transmembrane region" description="Helical" evidence="2">
    <location>
        <begin position="59"/>
        <end position="82"/>
    </location>
</feature>
<name>A0A5N7C4L9_PETAA</name>
<evidence type="ECO:0000313" key="4">
    <source>
        <dbReference type="EMBL" id="KAE8389051.1"/>
    </source>
</evidence>
<feature type="transmembrane region" description="Helical" evidence="2">
    <location>
        <begin position="560"/>
        <end position="586"/>
    </location>
</feature>
<evidence type="ECO:0000259" key="3">
    <source>
        <dbReference type="Pfam" id="PF20163"/>
    </source>
</evidence>
<feature type="compositionally biased region" description="Basic and acidic residues" evidence="1">
    <location>
        <begin position="31"/>
        <end position="44"/>
    </location>
</feature>